<keyword evidence="2" id="KW-0812">Transmembrane</keyword>
<evidence type="ECO:0000256" key="4">
    <source>
        <dbReference type="ARBA" id="ARBA00023136"/>
    </source>
</evidence>
<dbReference type="Proteomes" id="UP000257706">
    <property type="component" value="Unassembled WGS sequence"/>
</dbReference>
<proteinExistence type="predicted"/>
<name>A0A3B9IIZ4_9PROT</name>
<gene>
    <name evidence="6" type="ORF">DCK97_07235</name>
</gene>
<comment type="caution">
    <text evidence="6">The sequence shown here is derived from an EMBL/GenBank/DDBJ whole genome shotgun (WGS) entry which is preliminary data.</text>
</comment>
<dbReference type="InterPro" id="IPR010652">
    <property type="entry name" value="DUF1232"/>
</dbReference>
<comment type="subcellular location">
    <subcellularLocation>
        <location evidence="1">Endomembrane system</location>
        <topology evidence="1">Multi-pass membrane protein</topology>
    </subcellularLocation>
</comment>
<protein>
    <recommendedName>
        <fullName evidence="5">DUF1232 domain-containing protein</fullName>
    </recommendedName>
</protein>
<reference evidence="6 7" key="1">
    <citation type="journal article" date="2018" name="Nat. Biotechnol.">
        <title>A standardized bacterial taxonomy based on genome phylogeny substantially revises the tree of life.</title>
        <authorList>
            <person name="Parks D.H."/>
            <person name="Chuvochina M."/>
            <person name="Waite D.W."/>
            <person name="Rinke C."/>
            <person name="Skarshewski A."/>
            <person name="Chaumeil P.A."/>
            <person name="Hugenholtz P."/>
        </authorList>
    </citation>
    <scope>NUCLEOTIDE SEQUENCE [LARGE SCALE GENOMIC DNA]</scope>
    <source>
        <strain evidence="6">UBA8739</strain>
    </source>
</reference>
<feature type="domain" description="DUF1232" evidence="5">
    <location>
        <begin position="33"/>
        <end position="69"/>
    </location>
</feature>
<keyword evidence="3" id="KW-1133">Transmembrane helix</keyword>
<evidence type="ECO:0000256" key="1">
    <source>
        <dbReference type="ARBA" id="ARBA00004127"/>
    </source>
</evidence>
<accession>A0A3B9IIZ4</accession>
<evidence type="ECO:0000256" key="3">
    <source>
        <dbReference type="ARBA" id="ARBA00022989"/>
    </source>
</evidence>
<evidence type="ECO:0000256" key="2">
    <source>
        <dbReference type="ARBA" id="ARBA00022692"/>
    </source>
</evidence>
<evidence type="ECO:0000313" key="6">
    <source>
        <dbReference type="EMBL" id="HAE47199.1"/>
    </source>
</evidence>
<sequence length="113" mass="12976">MARLRLFRVAALLGRDALALVSSIRDRRQSWAARAAVIGVLAYVLSPLDLIPDVLMIFGILDDIAVVSFGLRWAERRTPPEVLDDHRGRVNRLFDRWFGRPSEPAREPRWTRN</sequence>
<dbReference type="Pfam" id="PF06803">
    <property type="entry name" value="DUF1232"/>
    <property type="match status" value="1"/>
</dbReference>
<keyword evidence="4" id="KW-0472">Membrane</keyword>
<dbReference type="GO" id="GO:0012505">
    <property type="term" value="C:endomembrane system"/>
    <property type="evidence" value="ECO:0007669"/>
    <property type="project" value="UniProtKB-SubCell"/>
</dbReference>
<organism evidence="6 7">
    <name type="scientific">Tistrella mobilis</name>
    <dbReference type="NCBI Taxonomy" id="171437"/>
    <lineage>
        <taxon>Bacteria</taxon>
        <taxon>Pseudomonadati</taxon>
        <taxon>Pseudomonadota</taxon>
        <taxon>Alphaproteobacteria</taxon>
        <taxon>Geminicoccales</taxon>
        <taxon>Geminicoccaceae</taxon>
        <taxon>Tistrella</taxon>
    </lineage>
</organism>
<dbReference type="EMBL" id="DMAI01000115">
    <property type="protein sequence ID" value="HAE47199.1"/>
    <property type="molecule type" value="Genomic_DNA"/>
</dbReference>
<evidence type="ECO:0000259" key="5">
    <source>
        <dbReference type="Pfam" id="PF06803"/>
    </source>
</evidence>
<evidence type="ECO:0000313" key="7">
    <source>
        <dbReference type="Proteomes" id="UP000257706"/>
    </source>
</evidence>
<dbReference type="AlphaFoldDB" id="A0A3B9IIZ4"/>